<keyword evidence="5" id="KW-1185">Reference proteome</keyword>
<name>A0A1V9G6G9_9BACT</name>
<dbReference type="Gene3D" id="3.40.30.10">
    <property type="entry name" value="Glutaredoxin"/>
    <property type="match status" value="1"/>
</dbReference>
<sequence>MKTCPLAMKKLYVLLTLSLSFSFAGFAQNGPTEGPGYYFNGFQHYRTKNVDSALYFIRLLASDKKYLPTLEDLLHNSFAQSFIKRTDSDFVNEAQKQYYLKDVETARILLPAMMADKNAGLKKAVQPVYYWARVQENENNDALLRELVAEFINTQLSTTDMYTNRVGRYALLIHRVIAPKKSLEATANELLKPVITNLKNNQVTGIEGAARPLLIKRAWYRFLYAYSNSVQGKALLAENRIKEAGPYLKTAFEYSPDITDKNVQYSFFYDLFFLTNKEDITFQDEYIDYLTKNSGNKQETLSALMTTALVNTSFKDQLKTFYNNNFPGRESFNDYWIKSINQQAQKAPAVSLKLMDGSQFSSSKQKNKWILLDFWGTWCGPCRREHPDLEKFYKNISTASTGKITLVTIACLDNEKNVSGYMTQNKYSFPVAMSDKRVEKSYNINSYPSKVLISPQGKYLVVPFGIDWVDFVKKYADL</sequence>
<keyword evidence="2" id="KW-0732">Signal</keyword>
<accession>A0A1V9G6G9</accession>
<dbReference type="InterPro" id="IPR013766">
    <property type="entry name" value="Thioredoxin_domain"/>
</dbReference>
<dbReference type="InterPro" id="IPR000866">
    <property type="entry name" value="AhpC/TSA"/>
</dbReference>
<feature type="chain" id="PRO_5010697803" description="Thioredoxin domain-containing protein" evidence="2">
    <location>
        <begin position="28"/>
        <end position="478"/>
    </location>
</feature>
<dbReference type="GO" id="GO:0016491">
    <property type="term" value="F:oxidoreductase activity"/>
    <property type="evidence" value="ECO:0007669"/>
    <property type="project" value="InterPro"/>
</dbReference>
<dbReference type="PROSITE" id="PS51352">
    <property type="entry name" value="THIOREDOXIN_2"/>
    <property type="match status" value="1"/>
</dbReference>
<dbReference type="Pfam" id="PF00578">
    <property type="entry name" value="AhpC-TSA"/>
    <property type="match status" value="1"/>
</dbReference>
<dbReference type="AlphaFoldDB" id="A0A1V9G6G9"/>
<keyword evidence="1" id="KW-0676">Redox-active center</keyword>
<evidence type="ECO:0000313" key="4">
    <source>
        <dbReference type="EMBL" id="OQP66213.1"/>
    </source>
</evidence>
<evidence type="ECO:0000259" key="3">
    <source>
        <dbReference type="PROSITE" id="PS51352"/>
    </source>
</evidence>
<evidence type="ECO:0000256" key="1">
    <source>
        <dbReference type="ARBA" id="ARBA00023284"/>
    </source>
</evidence>
<dbReference type="PANTHER" id="PTHR42852:SF17">
    <property type="entry name" value="THIOREDOXIN-LIKE PROTEIN HI_1115"/>
    <property type="match status" value="1"/>
</dbReference>
<dbReference type="InterPro" id="IPR050553">
    <property type="entry name" value="Thioredoxin_ResA/DsbE_sf"/>
</dbReference>
<protein>
    <recommendedName>
        <fullName evidence="3">Thioredoxin domain-containing protein</fullName>
    </recommendedName>
</protein>
<dbReference type="SUPFAM" id="SSF52833">
    <property type="entry name" value="Thioredoxin-like"/>
    <property type="match status" value="1"/>
</dbReference>
<dbReference type="InterPro" id="IPR017937">
    <property type="entry name" value="Thioredoxin_CS"/>
</dbReference>
<dbReference type="PROSITE" id="PS00194">
    <property type="entry name" value="THIOREDOXIN_1"/>
    <property type="match status" value="1"/>
</dbReference>
<dbReference type="PANTHER" id="PTHR42852">
    <property type="entry name" value="THIOL:DISULFIDE INTERCHANGE PROTEIN DSBE"/>
    <property type="match status" value="1"/>
</dbReference>
<dbReference type="EMBL" id="LWBP01000056">
    <property type="protein sequence ID" value="OQP66213.1"/>
    <property type="molecule type" value="Genomic_DNA"/>
</dbReference>
<dbReference type="STRING" id="550983.A4R26_14085"/>
<dbReference type="OrthoDB" id="6399635at2"/>
<feature type="domain" description="Thioredoxin" evidence="3">
    <location>
        <begin position="341"/>
        <end position="478"/>
    </location>
</feature>
<organism evidence="4 5">
    <name type="scientific">Niastella populi</name>
    <dbReference type="NCBI Taxonomy" id="550983"/>
    <lineage>
        <taxon>Bacteria</taxon>
        <taxon>Pseudomonadati</taxon>
        <taxon>Bacteroidota</taxon>
        <taxon>Chitinophagia</taxon>
        <taxon>Chitinophagales</taxon>
        <taxon>Chitinophagaceae</taxon>
        <taxon>Niastella</taxon>
    </lineage>
</organism>
<evidence type="ECO:0000313" key="5">
    <source>
        <dbReference type="Proteomes" id="UP000192276"/>
    </source>
</evidence>
<dbReference type="CDD" id="cd02966">
    <property type="entry name" value="TlpA_like_family"/>
    <property type="match status" value="1"/>
</dbReference>
<evidence type="ECO:0000256" key="2">
    <source>
        <dbReference type="SAM" id="SignalP"/>
    </source>
</evidence>
<proteinExistence type="predicted"/>
<dbReference type="GO" id="GO:0016209">
    <property type="term" value="F:antioxidant activity"/>
    <property type="evidence" value="ECO:0007669"/>
    <property type="project" value="InterPro"/>
</dbReference>
<comment type="caution">
    <text evidence="4">The sequence shown here is derived from an EMBL/GenBank/DDBJ whole genome shotgun (WGS) entry which is preliminary data.</text>
</comment>
<gene>
    <name evidence="4" type="ORF">A4R26_14085</name>
</gene>
<reference evidence="5" key="1">
    <citation type="submission" date="2016-04" db="EMBL/GenBank/DDBJ databases">
        <authorList>
            <person name="Chen L."/>
            <person name="Zhuang W."/>
            <person name="Wang G."/>
        </authorList>
    </citation>
    <scope>NUCLEOTIDE SEQUENCE [LARGE SCALE GENOMIC DNA]</scope>
    <source>
        <strain evidence="5">208</strain>
    </source>
</reference>
<feature type="signal peptide" evidence="2">
    <location>
        <begin position="1"/>
        <end position="27"/>
    </location>
</feature>
<dbReference type="Proteomes" id="UP000192276">
    <property type="component" value="Unassembled WGS sequence"/>
</dbReference>
<dbReference type="InterPro" id="IPR036249">
    <property type="entry name" value="Thioredoxin-like_sf"/>
</dbReference>